<feature type="region of interest" description="Disordered" evidence="2">
    <location>
        <begin position="257"/>
        <end position="279"/>
    </location>
</feature>
<dbReference type="InterPro" id="IPR036875">
    <property type="entry name" value="Znf_CCHC_sf"/>
</dbReference>
<dbReference type="GO" id="GO:0008270">
    <property type="term" value="F:zinc ion binding"/>
    <property type="evidence" value="ECO:0007669"/>
    <property type="project" value="UniProtKB-KW"/>
</dbReference>
<dbReference type="PANTHER" id="PTHR31286">
    <property type="entry name" value="GLYCINE-RICH CELL WALL STRUCTURAL PROTEIN 1.8-LIKE"/>
    <property type="match status" value="1"/>
</dbReference>
<keyword evidence="1" id="KW-0479">Metal-binding</keyword>
<evidence type="ECO:0000256" key="2">
    <source>
        <dbReference type="SAM" id="MobiDB-lite"/>
    </source>
</evidence>
<feature type="compositionally biased region" description="Basic and acidic residues" evidence="2">
    <location>
        <begin position="438"/>
        <end position="466"/>
    </location>
</feature>
<dbReference type="EMBL" id="AWUE01017921">
    <property type="protein sequence ID" value="OMO83903.1"/>
    <property type="molecule type" value="Genomic_DNA"/>
</dbReference>
<gene>
    <name evidence="4" type="ORF">COLO4_22338</name>
</gene>
<organism evidence="4 5">
    <name type="scientific">Corchorus olitorius</name>
    <dbReference type="NCBI Taxonomy" id="93759"/>
    <lineage>
        <taxon>Eukaryota</taxon>
        <taxon>Viridiplantae</taxon>
        <taxon>Streptophyta</taxon>
        <taxon>Embryophyta</taxon>
        <taxon>Tracheophyta</taxon>
        <taxon>Spermatophyta</taxon>
        <taxon>Magnoliopsida</taxon>
        <taxon>eudicotyledons</taxon>
        <taxon>Gunneridae</taxon>
        <taxon>Pentapetalae</taxon>
        <taxon>rosids</taxon>
        <taxon>malvids</taxon>
        <taxon>Malvales</taxon>
        <taxon>Malvaceae</taxon>
        <taxon>Grewioideae</taxon>
        <taxon>Apeibeae</taxon>
        <taxon>Corchorus</taxon>
    </lineage>
</organism>
<dbReference type="InterPro" id="IPR040256">
    <property type="entry name" value="At4g02000-like"/>
</dbReference>
<evidence type="ECO:0000313" key="5">
    <source>
        <dbReference type="Proteomes" id="UP000187203"/>
    </source>
</evidence>
<feature type="region of interest" description="Disordered" evidence="2">
    <location>
        <begin position="390"/>
        <end position="420"/>
    </location>
</feature>
<feature type="compositionally biased region" description="Basic and acidic residues" evidence="2">
    <location>
        <begin position="390"/>
        <end position="406"/>
    </location>
</feature>
<dbReference type="PANTHER" id="PTHR31286:SF167">
    <property type="entry name" value="OS09G0268800 PROTEIN"/>
    <property type="match status" value="1"/>
</dbReference>
<dbReference type="GO" id="GO:0003676">
    <property type="term" value="F:nucleic acid binding"/>
    <property type="evidence" value="ECO:0007669"/>
    <property type="project" value="InterPro"/>
</dbReference>
<keyword evidence="1" id="KW-0862">Zinc</keyword>
<keyword evidence="5" id="KW-1185">Reference proteome</keyword>
<dbReference type="AlphaFoldDB" id="A0A1R3IMW2"/>
<comment type="caution">
    <text evidence="4">The sequence shown here is derived from an EMBL/GenBank/DDBJ whole genome shotgun (WGS) entry which is preliminary data.</text>
</comment>
<dbReference type="InterPro" id="IPR025836">
    <property type="entry name" value="Zn_knuckle_CX2CX4HX4C"/>
</dbReference>
<name>A0A1R3IMW2_9ROSI</name>
<dbReference type="InterPro" id="IPR001878">
    <property type="entry name" value="Znf_CCHC"/>
</dbReference>
<feature type="region of interest" description="Disordered" evidence="2">
    <location>
        <begin position="434"/>
        <end position="476"/>
    </location>
</feature>
<evidence type="ECO:0000313" key="4">
    <source>
        <dbReference type="EMBL" id="OMO83903.1"/>
    </source>
</evidence>
<proteinExistence type="predicted"/>
<reference evidence="5" key="1">
    <citation type="submission" date="2013-09" db="EMBL/GenBank/DDBJ databases">
        <title>Corchorus olitorius genome sequencing.</title>
        <authorList>
            <person name="Alam M."/>
            <person name="Haque M.S."/>
            <person name="Islam M.S."/>
            <person name="Emdad E.M."/>
            <person name="Islam M.M."/>
            <person name="Ahmed B."/>
            <person name="Halim A."/>
            <person name="Hossen Q.M.M."/>
            <person name="Hossain M.Z."/>
            <person name="Ahmed R."/>
            <person name="Khan M.M."/>
            <person name="Islam R."/>
            <person name="Rashid M.M."/>
            <person name="Khan S.A."/>
            <person name="Rahman M.S."/>
            <person name="Alam M."/>
            <person name="Yahiya A.S."/>
            <person name="Khan M.S."/>
            <person name="Azam M.S."/>
            <person name="Haque T."/>
            <person name="Lashkar M.Z.H."/>
            <person name="Akhand A.I."/>
            <person name="Morshed G."/>
            <person name="Roy S."/>
            <person name="Uddin K.S."/>
            <person name="Rabeya T."/>
            <person name="Hossain A.S."/>
            <person name="Chowdhury A."/>
            <person name="Snigdha A.R."/>
            <person name="Mortoza M.S."/>
            <person name="Matin S.A."/>
            <person name="Hoque S.M.E."/>
            <person name="Islam M.K."/>
            <person name="Roy D.K."/>
            <person name="Haider R."/>
            <person name="Moosa M.M."/>
            <person name="Elias S.M."/>
            <person name="Hasan A.M."/>
            <person name="Jahan S."/>
            <person name="Shafiuddin M."/>
            <person name="Mahmood N."/>
            <person name="Shommy N.S."/>
        </authorList>
    </citation>
    <scope>NUCLEOTIDE SEQUENCE [LARGE SCALE GENOMIC DNA]</scope>
    <source>
        <strain evidence="5">cv. O-4</strain>
    </source>
</reference>
<dbReference type="PROSITE" id="PS50158">
    <property type="entry name" value="ZF_CCHC"/>
    <property type="match status" value="1"/>
</dbReference>
<keyword evidence="1" id="KW-0863">Zinc-finger</keyword>
<feature type="domain" description="CCHC-type" evidence="3">
    <location>
        <begin position="143"/>
        <end position="156"/>
    </location>
</feature>
<dbReference type="SUPFAM" id="SSF57756">
    <property type="entry name" value="Retrovirus zinc finger-like domains"/>
    <property type="match status" value="1"/>
</dbReference>
<protein>
    <submittedName>
        <fullName evidence="4">Zinc knuckle CX2CX4HX4C</fullName>
    </submittedName>
</protein>
<evidence type="ECO:0000256" key="1">
    <source>
        <dbReference type="PROSITE-ProRule" id="PRU00047"/>
    </source>
</evidence>
<accession>A0A1R3IMW2</accession>
<evidence type="ECO:0000259" key="3">
    <source>
        <dbReference type="PROSITE" id="PS50158"/>
    </source>
</evidence>
<dbReference type="Proteomes" id="UP000187203">
    <property type="component" value="Unassembled WGS sequence"/>
</dbReference>
<sequence>MKPRRSHNFSSAELESRRNEGHECLVGISLDERSFPSELIQRYINREWELRGIAWLPGINIWLQIWDLPFEYQQSLVAKRMALLPRGVLQLDWEERQPRNIRFMRIRVSVDLTFPLVPGCTLERDDGTSQWIRFRYEMVHKFCLNCGEIGHTQRNCHNSFVEVERRISLDLNRTSQRHGFPIVIERDTTHFSNQMRAYLTRARRKNTRIGYRQVNINQITEQQRRRVEYNYLENQENLQESSPPATQEREQLLMAERQQPTNEDENHKSNPQDSTSQDRVAMGAEVLLSMTREMAYALPSQNRMKLMNSTKTWIEGLQPFKISLTISCNVIRISQGLYWMSFKEISSILKAPLRILATNLDGLMSLEEALSKLMRCWCQKKDIEQKVAQREKEGQLKLNNKEKKMENQGAELGEGSKSPAYKCSVNEEDLVSAFLKDSPSKDEKNQEPQKALEERKGKRVKDEKKQVTLILKMDEE</sequence>
<dbReference type="Pfam" id="PF14392">
    <property type="entry name" value="zf-CCHC_4"/>
    <property type="match status" value="1"/>
</dbReference>
<dbReference type="OrthoDB" id="990321at2759"/>